<name>A0A193PMJ6_ALCXX</name>
<evidence type="ECO:0008006" key="2">
    <source>
        <dbReference type="Google" id="ProtNLM"/>
    </source>
</evidence>
<organism evidence="1">
    <name type="scientific">Alcaligenes xylosoxydans xylosoxydans</name>
    <name type="common">Achromobacter xylosoxidans</name>
    <dbReference type="NCBI Taxonomy" id="85698"/>
    <lineage>
        <taxon>Bacteria</taxon>
        <taxon>Pseudomonadati</taxon>
        <taxon>Pseudomonadota</taxon>
        <taxon>Betaproteobacteria</taxon>
        <taxon>Burkholderiales</taxon>
        <taxon>Alcaligenaceae</taxon>
        <taxon>Achromobacter</taxon>
    </lineage>
</organism>
<geneLocation type="plasmid" evidence="1">
    <name>pKUN4507_2</name>
</geneLocation>
<reference evidence="1" key="1">
    <citation type="submission" date="2016-05" db="EMBL/GenBank/DDBJ databases">
        <title>Interspecies Dissemination of a Mobilizable Plasmid Harboring blaIMP-19: the Possibility of Horizontal Gene Transfer in a Single Patient.</title>
        <authorList>
            <person name="Yamamoto M."/>
            <person name="Matsumura Y."/>
            <person name="Gomi R."/>
            <person name="Matsuda T."/>
            <person name="Tanaka M."/>
            <person name="Nagao M."/>
            <person name="Takakura S."/>
            <person name="Uemoto S."/>
            <person name="Ichiyama S."/>
        </authorList>
    </citation>
    <scope>NUCLEOTIDE SEQUENCE</scope>
    <source>
        <strain evidence="1">KUN4507</strain>
        <plasmid evidence="1">pKUN4507_2</plasmid>
    </source>
</reference>
<dbReference type="AlphaFoldDB" id="A0A193PMJ6"/>
<proteinExistence type="predicted"/>
<keyword evidence="1" id="KW-0614">Plasmid</keyword>
<protein>
    <recommendedName>
        <fullName evidence="2">Ribbon-helix-helix protein, CopG family</fullName>
    </recommendedName>
</protein>
<evidence type="ECO:0000313" key="1">
    <source>
        <dbReference type="EMBL" id="BAV17730.1"/>
    </source>
</evidence>
<sequence>MAPMKADRKDSRSSALERINLRLTPEVLKAIDAECSRRAGSVSRNTWITEAVTERLGRLASSSHPQGAGGANG</sequence>
<dbReference type="EMBL" id="LC155907">
    <property type="protein sequence ID" value="BAV17730.1"/>
    <property type="molecule type" value="Genomic_DNA"/>
</dbReference>
<accession>A0A193PMJ6</accession>